<keyword evidence="6" id="KW-0902">Two-component regulatory system</keyword>
<keyword evidence="11" id="KW-1185">Reference proteome</keyword>
<dbReference type="InterPro" id="IPR036097">
    <property type="entry name" value="HisK_dim/P_sf"/>
</dbReference>
<dbReference type="PROSITE" id="PS50109">
    <property type="entry name" value="HIS_KIN"/>
    <property type="match status" value="1"/>
</dbReference>
<dbReference type="Pfam" id="PF02518">
    <property type="entry name" value="HATPase_c"/>
    <property type="match status" value="1"/>
</dbReference>
<dbReference type="EC" id="2.7.13.3" evidence="2"/>
<keyword evidence="8" id="KW-1133">Transmembrane helix</keyword>
<accession>A0A5C5YP92</accession>
<dbReference type="Gene3D" id="3.30.565.10">
    <property type="entry name" value="Histidine kinase-like ATPase, C-terminal domain"/>
    <property type="match status" value="1"/>
</dbReference>
<name>A0A5C5YP92_9BACT</name>
<evidence type="ECO:0000313" key="10">
    <source>
        <dbReference type="EMBL" id="TWT76639.1"/>
    </source>
</evidence>
<feature type="transmembrane region" description="Helical" evidence="8">
    <location>
        <begin position="22"/>
        <end position="39"/>
    </location>
</feature>
<dbReference type="InterPro" id="IPR050351">
    <property type="entry name" value="BphY/WalK/GraS-like"/>
</dbReference>
<keyword evidence="7 8" id="KW-0472">Membrane</keyword>
<evidence type="ECO:0000256" key="1">
    <source>
        <dbReference type="ARBA" id="ARBA00000085"/>
    </source>
</evidence>
<comment type="catalytic activity">
    <reaction evidence="1">
        <text>ATP + protein L-histidine = ADP + protein N-phospho-L-histidine.</text>
        <dbReference type="EC" id="2.7.13.3"/>
    </reaction>
</comment>
<dbReference type="FunFam" id="3.30.565.10:FF:000006">
    <property type="entry name" value="Sensor histidine kinase WalK"/>
    <property type="match status" value="1"/>
</dbReference>
<dbReference type="InterPro" id="IPR005467">
    <property type="entry name" value="His_kinase_dom"/>
</dbReference>
<dbReference type="SMART" id="SM00388">
    <property type="entry name" value="HisKA"/>
    <property type="match status" value="1"/>
</dbReference>
<dbReference type="GO" id="GO:0000155">
    <property type="term" value="F:phosphorelay sensor kinase activity"/>
    <property type="evidence" value="ECO:0007669"/>
    <property type="project" value="InterPro"/>
</dbReference>
<dbReference type="CDD" id="cd00130">
    <property type="entry name" value="PAS"/>
    <property type="match status" value="1"/>
</dbReference>
<comment type="caution">
    <text evidence="10">The sequence shown here is derived from an EMBL/GenBank/DDBJ whole genome shotgun (WGS) entry which is preliminary data.</text>
</comment>
<protein>
    <recommendedName>
        <fullName evidence="2">histidine kinase</fullName>
        <ecNumber evidence="2">2.7.13.3</ecNumber>
    </recommendedName>
</protein>
<evidence type="ECO:0000256" key="7">
    <source>
        <dbReference type="ARBA" id="ARBA00023136"/>
    </source>
</evidence>
<dbReference type="SMART" id="SM00387">
    <property type="entry name" value="HATPase_c"/>
    <property type="match status" value="1"/>
</dbReference>
<dbReference type="AlphaFoldDB" id="A0A5C5YP92"/>
<dbReference type="EMBL" id="SJPJ01000002">
    <property type="protein sequence ID" value="TWT76639.1"/>
    <property type="molecule type" value="Genomic_DNA"/>
</dbReference>
<dbReference type="GO" id="GO:0016036">
    <property type="term" value="P:cellular response to phosphate starvation"/>
    <property type="evidence" value="ECO:0007669"/>
    <property type="project" value="TreeGrafter"/>
</dbReference>
<dbReference type="Gene3D" id="1.10.287.130">
    <property type="match status" value="1"/>
</dbReference>
<organism evidence="10 11">
    <name type="scientific">Novipirellula herctigrandis</name>
    <dbReference type="NCBI Taxonomy" id="2527986"/>
    <lineage>
        <taxon>Bacteria</taxon>
        <taxon>Pseudomonadati</taxon>
        <taxon>Planctomycetota</taxon>
        <taxon>Planctomycetia</taxon>
        <taxon>Pirellulales</taxon>
        <taxon>Pirellulaceae</taxon>
        <taxon>Novipirellula</taxon>
    </lineage>
</organism>
<dbReference type="InterPro" id="IPR003594">
    <property type="entry name" value="HATPase_dom"/>
</dbReference>
<gene>
    <name evidence="10" type="primary">senX3_2</name>
    <name evidence="10" type="ORF">CA13_71360</name>
</gene>
<proteinExistence type="predicted"/>
<evidence type="ECO:0000256" key="6">
    <source>
        <dbReference type="ARBA" id="ARBA00023012"/>
    </source>
</evidence>
<dbReference type="GO" id="GO:0005886">
    <property type="term" value="C:plasma membrane"/>
    <property type="evidence" value="ECO:0007669"/>
    <property type="project" value="TreeGrafter"/>
</dbReference>
<dbReference type="InterPro" id="IPR004358">
    <property type="entry name" value="Sig_transdc_His_kin-like_C"/>
</dbReference>
<dbReference type="CDD" id="cd00082">
    <property type="entry name" value="HisKA"/>
    <property type="match status" value="1"/>
</dbReference>
<dbReference type="CDD" id="cd00075">
    <property type="entry name" value="HATPase"/>
    <property type="match status" value="1"/>
</dbReference>
<evidence type="ECO:0000259" key="9">
    <source>
        <dbReference type="PROSITE" id="PS50109"/>
    </source>
</evidence>
<keyword evidence="3" id="KW-0597">Phosphoprotein</keyword>
<evidence type="ECO:0000256" key="5">
    <source>
        <dbReference type="ARBA" id="ARBA00022777"/>
    </source>
</evidence>
<evidence type="ECO:0000256" key="4">
    <source>
        <dbReference type="ARBA" id="ARBA00022679"/>
    </source>
</evidence>
<keyword evidence="4 10" id="KW-0808">Transferase</keyword>
<feature type="domain" description="Histidine kinase" evidence="9">
    <location>
        <begin position="198"/>
        <end position="424"/>
    </location>
</feature>
<dbReference type="FunFam" id="1.10.287.130:FF:000001">
    <property type="entry name" value="Two-component sensor histidine kinase"/>
    <property type="match status" value="1"/>
</dbReference>
<dbReference type="SUPFAM" id="SSF47384">
    <property type="entry name" value="Homodimeric domain of signal transducing histidine kinase"/>
    <property type="match status" value="1"/>
</dbReference>
<evidence type="ECO:0000256" key="2">
    <source>
        <dbReference type="ARBA" id="ARBA00012438"/>
    </source>
</evidence>
<dbReference type="PANTHER" id="PTHR45453:SF1">
    <property type="entry name" value="PHOSPHATE REGULON SENSOR PROTEIN PHOR"/>
    <property type="match status" value="1"/>
</dbReference>
<dbReference type="InterPro" id="IPR036890">
    <property type="entry name" value="HATPase_C_sf"/>
</dbReference>
<dbReference type="Proteomes" id="UP000315010">
    <property type="component" value="Unassembled WGS sequence"/>
</dbReference>
<dbReference type="InterPro" id="IPR003661">
    <property type="entry name" value="HisK_dim/P_dom"/>
</dbReference>
<dbReference type="SUPFAM" id="SSF55874">
    <property type="entry name" value="ATPase domain of HSP90 chaperone/DNA topoisomerase II/histidine kinase"/>
    <property type="match status" value="1"/>
</dbReference>
<reference evidence="10 11" key="1">
    <citation type="submission" date="2019-02" db="EMBL/GenBank/DDBJ databases">
        <title>Deep-cultivation of Planctomycetes and their phenomic and genomic characterization uncovers novel biology.</title>
        <authorList>
            <person name="Wiegand S."/>
            <person name="Jogler M."/>
            <person name="Boedeker C."/>
            <person name="Pinto D."/>
            <person name="Vollmers J."/>
            <person name="Rivas-Marin E."/>
            <person name="Kohn T."/>
            <person name="Peeters S.H."/>
            <person name="Heuer A."/>
            <person name="Rast P."/>
            <person name="Oberbeckmann S."/>
            <person name="Bunk B."/>
            <person name="Jeske O."/>
            <person name="Meyerdierks A."/>
            <person name="Storesund J.E."/>
            <person name="Kallscheuer N."/>
            <person name="Luecker S."/>
            <person name="Lage O.M."/>
            <person name="Pohl T."/>
            <person name="Merkel B.J."/>
            <person name="Hornburger P."/>
            <person name="Mueller R.-W."/>
            <person name="Bruemmer F."/>
            <person name="Labrenz M."/>
            <person name="Spormann A.M."/>
            <person name="Op Den Camp H."/>
            <person name="Overmann J."/>
            <person name="Amann R."/>
            <person name="Jetten M.S.M."/>
            <person name="Mascher T."/>
            <person name="Medema M.H."/>
            <person name="Devos D.P."/>
            <person name="Kaster A.-K."/>
            <person name="Ovreas L."/>
            <person name="Rohde M."/>
            <person name="Galperin M.Y."/>
            <person name="Jogler C."/>
        </authorList>
    </citation>
    <scope>NUCLEOTIDE SEQUENCE [LARGE SCALE GENOMIC DNA]</scope>
    <source>
        <strain evidence="10 11">CA13</strain>
    </source>
</reference>
<keyword evidence="5 10" id="KW-0418">Kinase</keyword>
<dbReference type="PANTHER" id="PTHR45453">
    <property type="entry name" value="PHOSPHATE REGULON SENSOR PROTEIN PHOR"/>
    <property type="match status" value="1"/>
</dbReference>
<evidence type="ECO:0000313" key="11">
    <source>
        <dbReference type="Proteomes" id="UP000315010"/>
    </source>
</evidence>
<keyword evidence="8" id="KW-0812">Transmembrane</keyword>
<dbReference type="SUPFAM" id="SSF55785">
    <property type="entry name" value="PYP-like sensor domain (PAS domain)"/>
    <property type="match status" value="1"/>
</dbReference>
<dbReference type="Pfam" id="PF00512">
    <property type="entry name" value="HisKA"/>
    <property type="match status" value="1"/>
</dbReference>
<sequence length="424" mass="47063">MLALISLPAALAILTMLWIGTWWMAVFVTIVTVACIWTAKRLDQKQAVSAEEVFQNCVSETRQHELALTSLRTSAEQATMALTKMRDGVIMLSPTREILVINPWSRRLLGLSTEGDLRGRLFREVVRIPELVNAVEVAVGGQTPQKLLLEIVDGVTTRPVKARVDRITTDKDSNLLMTLRDETEAQQIESMRREFIANLSHEIKTPLAAIKGYAETVELAIEDDPAAATHFMAQIRGQCVRLERLVADMMQLARAQSGRENLQLKTVSLAEIVDESLLSYRPVAEANQITISLDEHLDPSDRDRTSEPNVVADHEAVLTIVNNLVGNAIRYTPQGGDVRLACRRRLDKWVLIVADTGMGMTESEQRRVFERFYRGEKTRKLAAGGTGIGLSIVKNLTKALRGEVRLESEPGKGSTFEISLPAAD</sequence>
<dbReference type="PRINTS" id="PR00344">
    <property type="entry name" value="BCTRLSENSOR"/>
</dbReference>
<evidence type="ECO:0000256" key="8">
    <source>
        <dbReference type="SAM" id="Phobius"/>
    </source>
</evidence>
<dbReference type="InterPro" id="IPR000014">
    <property type="entry name" value="PAS"/>
</dbReference>
<dbReference type="GO" id="GO:0004721">
    <property type="term" value="F:phosphoprotein phosphatase activity"/>
    <property type="evidence" value="ECO:0007669"/>
    <property type="project" value="TreeGrafter"/>
</dbReference>
<evidence type="ECO:0000256" key="3">
    <source>
        <dbReference type="ARBA" id="ARBA00022553"/>
    </source>
</evidence>
<dbReference type="Gene3D" id="3.30.450.20">
    <property type="entry name" value="PAS domain"/>
    <property type="match status" value="1"/>
</dbReference>
<dbReference type="InterPro" id="IPR035965">
    <property type="entry name" value="PAS-like_dom_sf"/>
</dbReference>